<dbReference type="GO" id="GO:0019316">
    <property type="term" value="P:D-allose catabolic process"/>
    <property type="evidence" value="ECO:0007669"/>
    <property type="project" value="TreeGrafter"/>
</dbReference>
<comment type="caution">
    <text evidence="5">The sequence shown here is derived from an EMBL/GenBank/DDBJ whole genome shotgun (WGS) entry which is preliminary data.</text>
</comment>
<dbReference type="Gene3D" id="3.40.1400.10">
    <property type="entry name" value="Sugar-phosphate isomerase, RpiB/LacA/LacB"/>
    <property type="match status" value="1"/>
</dbReference>
<dbReference type="InterPro" id="IPR003500">
    <property type="entry name" value="RpiB_LacA_LacB"/>
</dbReference>
<sequence>MIIPIASDHAGFEAKEKVKTWLEEMDHMPVDFGTHSDESVDYPEFAVQVAEKVNEGEHDKGILICGSGQGMCMTANKYKNVRAALVYDDNSAKMTRQHNNANILCLPGRGLSEEKLKKIVKIWLNTDFDGGRHERRVNKIHDLTNKE</sequence>
<evidence type="ECO:0000313" key="6">
    <source>
        <dbReference type="Proteomes" id="UP000218831"/>
    </source>
</evidence>
<feature type="binding site" evidence="4">
    <location>
        <position position="99"/>
    </location>
    <ligand>
        <name>D-ribulose 5-phosphate</name>
        <dbReference type="ChEBI" id="CHEBI:58121"/>
    </ligand>
</feature>
<feature type="binding site" evidence="4">
    <location>
        <position position="109"/>
    </location>
    <ligand>
        <name>D-ribulose 5-phosphate</name>
        <dbReference type="ChEBI" id="CHEBI:58121"/>
    </ligand>
</feature>
<dbReference type="InterPro" id="IPR036569">
    <property type="entry name" value="RpiB_LacA_LacB_sf"/>
</dbReference>
<dbReference type="SUPFAM" id="SSF89623">
    <property type="entry name" value="Ribose/Galactose isomerase RpiB/AlsB"/>
    <property type="match status" value="1"/>
</dbReference>
<gene>
    <name evidence="5" type="primary">rpiB</name>
    <name evidence="5" type="ORF">CK503_12910</name>
</gene>
<dbReference type="NCBIfam" id="TIGR00689">
    <property type="entry name" value="rpiB_lacA_lacB"/>
    <property type="match status" value="1"/>
</dbReference>
<dbReference type="Proteomes" id="UP000218831">
    <property type="component" value="Unassembled WGS sequence"/>
</dbReference>
<comment type="similarity">
    <text evidence="1">Belongs to the LacAB/RpiB family.</text>
</comment>
<dbReference type="PIRSF" id="PIRSF005384">
    <property type="entry name" value="RpiB_LacA_B"/>
    <property type="match status" value="1"/>
</dbReference>
<dbReference type="OrthoDB" id="1778624at2"/>
<dbReference type="AlphaFoldDB" id="A0A2A2G6B7"/>
<dbReference type="GO" id="GO:0009052">
    <property type="term" value="P:pentose-phosphate shunt, non-oxidative branch"/>
    <property type="evidence" value="ECO:0007669"/>
    <property type="project" value="TreeGrafter"/>
</dbReference>
<organism evidence="5 6">
    <name type="scientific">Fodinibius salipaludis</name>
    <dbReference type="NCBI Taxonomy" id="2032627"/>
    <lineage>
        <taxon>Bacteria</taxon>
        <taxon>Pseudomonadati</taxon>
        <taxon>Balneolota</taxon>
        <taxon>Balneolia</taxon>
        <taxon>Balneolales</taxon>
        <taxon>Balneolaceae</taxon>
        <taxon>Fodinibius</taxon>
    </lineage>
</organism>
<dbReference type="Pfam" id="PF02502">
    <property type="entry name" value="LacAB_rpiB"/>
    <property type="match status" value="1"/>
</dbReference>
<dbReference type="RefSeq" id="WP_095607243.1">
    <property type="nucleotide sequence ID" value="NZ_NSKE01000009.1"/>
</dbReference>
<dbReference type="NCBIfam" id="NF004051">
    <property type="entry name" value="PRK05571.1"/>
    <property type="match status" value="1"/>
</dbReference>
<evidence type="ECO:0000256" key="2">
    <source>
        <dbReference type="ARBA" id="ARBA00023235"/>
    </source>
</evidence>
<feature type="active site" description="Proton donor" evidence="3">
    <location>
        <position position="98"/>
    </location>
</feature>
<dbReference type="InterPro" id="IPR004785">
    <property type="entry name" value="RpiB"/>
</dbReference>
<keyword evidence="6" id="KW-1185">Reference proteome</keyword>
<proteinExistence type="inferred from homology"/>
<feature type="binding site" evidence="4">
    <location>
        <begin position="66"/>
        <end position="70"/>
    </location>
    <ligand>
        <name>D-ribulose 5-phosphate</name>
        <dbReference type="ChEBI" id="CHEBI:58121"/>
    </ligand>
</feature>
<dbReference type="EMBL" id="NSKE01000009">
    <property type="protein sequence ID" value="PAU93316.1"/>
    <property type="molecule type" value="Genomic_DNA"/>
</dbReference>
<accession>A0A2A2G6B7</accession>
<name>A0A2A2G6B7_9BACT</name>
<reference evidence="5 6" key="1">
    <citation type="submission" date="2017-08" db="EMBL/GenBank/DDBJ databases">
        <title>Aliifodinibius alkalisoli sp. nov., isolated from saline alkaline soil.</title>
        <authorList>
            <person name="Liu D."/>
            <person name="Zhang G."/>
        </authorList>
    </citation>
    <scope>NUCLEOTIDE SEQUENCE [LARGE SCALE GENOMIC DNA]</scope>
    <source>
        <strain evidence="5 6">WN023</strain>
    </source>
</reference>
<evidence type="ECO:0000256" key="4">
    <source>
        <dbReference type="PIRSR" id="PIRSR005384-2"/>
    </source>
</evidence>
<evidence type="ECO:0000256" key="1">
    <source>
        <dbReference type="ARBA" id="ARBA00008754"/>
    </source>
</evidence>
<evidence type="ECO:0000313" key="5">
    <source>
        <dbReference type="EMBL" id="PAU93316.1"/>
    </source>
</evidence>
<dbReference type="PANTHER" id="PTHR30345:SF0">
    <property type="entry name" value="DNA DAMAGE-REPAIR_TOLERATION PROTEIN DRT102"/>
    <property type="match status" value="1"/>
</dbReference>
<dbReference type="GO" id="GO:0004751">
    <property type="term" value="F:ribose-5-phosphate isomerase activity"/>
    <property type="evidence" value="ECO:0007669"/>
    <property type="project" value="TreeGrafter"/>
</dbReference>
<evidence type="ECO:0000256" key="3">
    <source>
        <dbReference type="PIRSR" id="PIRSR005384-1"/>
    </source>
</evidence>
<keyword evidence="2 5" id="KW-0413">Isomerase</keyword>
<dbReference type="PANTHER" id="PTHR30345">
    <property type="entry name" value="RIBOSE-5-PHOSPHATE ISOMERASE B"/>
    <property type="match status" value="1"/>
</dbReference>
<protein>
    <submittedName>
        <fullName evidence="5">Ribose 5-phosphate isomerase B</fullName>
    </submittedName>
</protein>
<feature type="binding site" evidence="4">
    <location>
        <position position="132"/>
    </location>
    <ligand>
        <name>D-ribulose 5-phosphate</name>
        <dbReference type="ChEBI" id="CHEBI:58121"/>
    </ligand>
</feature>
<dbReference type="NCBIfam" id="TIGR01120">
    <property type="entry name" value="rpiB"/>
    <property type="match status" value="1"/>
</dbReference>
<feature type="binding site" evidence="4">
    <location>
        <position position="136"/>
    </location>
    <ligand>
        <name>D-ribulose 5-phosphate</name>
        <dbReference type="ChEBI" id="CHEBI:58121"/>
    </ligand>
</feature>
<feature type="binding site" evidence="4">
    <location>
        <begin position="8"/>
        <end position="9"/>
    </location>
    <ligand>
        <name>D-ribulose 5-phosphate</name>
        <dbReference type="ChEBI" id="CHEBI:58121"/>
    </ligand>
</feature>
<feature type="active site" description="Proton acceptor" evidence="3">
    <location>
        <position position="65"/>
    </location>
</feature>